<accession>A0A1Y1HQP4</accession>
<name>A0A1Y1HQP4_KLENI</name>
<dbReference type="CDD" id="cd22771">
    <property type="entry name" value="OTU_plant_OTU7-like"/>
    <property type="match status" value="1"/>
</dbReference>
<dbReference type="Pfam" id="PF02338">
    <property type="entry name" value="OTU"/>
    <property type="match status" value="1"/>
</dbReference>
<evidence type="ECO:0000256" key="2">
    <source>
        <dbReference type="SAM" id="MobiDB-lite"/>
    </source>
</evidence>
<dbReference type="AlphaFoldDB" id="A0A1Y1HQP4"/>
<gene>
    <name evidence="4" type="ORF">KFL_000460230</name>
</gene>
<dbReference type="Proteomes" id="UP000054558">
    <property type="component" value="Unassembled WGS sequence"/>
</dbReference>
<reference evidence="4 5" key="1">
    <citation type="journal article" date="2014" name="Nat. Commun.">
        <title>Klebsormidium flaccidum genome reveals primary factors for plant terrestrial adaptation.</title>
        <authorList>
            <person name="Hori K."/>
            <person name="Maruyama F."/>
            <person name="Fujisawa T."/>
            <person name="Togashi T."/>
            <person name="Yamamoto N."/>
            <person name="Seo M."/>
            <person name="Sato S."/>
            <person name="Yamada T."/>
            <person name="Mori H."/>
            <person name="Tajima N."/>
            <person name="Moriyama T."/>
            <person name="Ikeuchi M."/>
            <person name="Watanabe M."/>
            <person name="Wada H."/>
            <person name="Kobayashi K."/>
            <person name="Saito M."/>
            <person name="Masuda T."/>
            <person name="Sasaki-Sekimoto Y."/>
            <person name="Mashiguchi K."/>
            <person name="Awai K."/>
            <person name="Shimojima M."/>
            <person name="Masuda S."/>
            <person name="Iwai M."/>
            <person name="Nobusawa T."/>
            <person name="Narise T."/>
            <person name="Kondo S."/>
            <person name="Saito H."/>
            <person name="Sato R."/>
            <person name="Murakawa M."/>
            <person name="Ihara Y."/>
            <person name="Oshima-Yamada Y."/>
            <person name="Ohtaka K."/>
            <person name="Satoh M."/>
            <person name="Sonobe K."/>
            <person name="Ishii M."/>
            <person name="Ohtani R."/>
            <person name="Kanamori-Sato M."/>
            <person name="Honoki R."/>
            <person name="Miyazaki D."/>
            <person name="Mochizuki H."/>
            <person name="Umetsu J."/>
            <person name="Higashi K."/>
            <person name="Shibata D."/>
            <person name="Kamiya Y."/>
            <person name="Sato N."/>
            <person name="Nakamura Y."/>
            <person name="Tabata S."/>
            <person name="Ida S."/>
            <person name="Kurokawa K."/>
            <person name="Ohta H."/>
        </authorList>
    </citation>
    <scope>NUCLEOTIDE SEQUENCE [LARGE SCALE GENOMIC DNA]</scope>
    <source>
        <strain evidence="4 5">NIES-2285</strain>
    </source>
</reference>
<dbReference type="InterPro" id="IPR038765">
    <property type="entry name" value="Papain-like_cys_pep_sf"/>
</dbReference>
<protein>
    <recommendedName>
        <fullName evidence="3">OTU domain-containing protein</fullName>
    </recommendedName>
</protein>
<dbReference type="PANTHER" id="PTHR12419">
    <property type="entry name" value="OTU DOMAIN CONTAINING PROTEIN"/>
    <property type="match status" value="1"/>
</dbReference>
<sequence>MLRQFNDQLQTAKRQIRAIAGDGNCMFRAAADQLFDDDDRHMEVRQLTVDYMLKHEEEFVSFLAPATRPAYKKYCALMRKDGRWGGHIELAALSKAYKVSIILHRLGEKPKLLIQNEGDTKEIQLAFHQNINEHYNSVVKISDSEGRAAPSRRAGKENVSPAGEPLKSEAPAVSRGRKTQKQAKETTPSPLGNLPPAKPSPLASTPDLTAEGASKKLHNLQLSSGKPAAAEDTDVDLDSMTLDELKGLYISMFEQKGRGRTVRWYKERILAEYRVRETLQEDAAED</sequence>
<dbReference type="EMBL" id="DF236995">
    <property type="protein sequence ID" value="GAQ80112.1"/>
    <property type="molecule type" value="Genomic_DNA"/>
</dbReference>
<dbReference type="InterPro" id="IPR050704">
    <property type="entry name" value="Peptidase_C85-like"/>
</dbReference>
<dbReference type="Gene3D" id="3.90.70.80">
    <property type="match status" value="1"/>
</dbReference>
<dbReference type="InterPro" id="IPR003323">
    <property type="entry name" value="OTU_dom"/>
</dbReference>
<dbReference type="OMA" id="FRACAEI"/>
<feature type="domain" description="OTU" evidence="3">
    <location>
        <begin position="14"/>
        <end position="141"/>
    </location>
</feature>
<keyword evidence="5" id="KW-1185">Reference proteome</keyword>
<evidence type="ECO:0000313" key="5">
    <source>
        <dbReference type="Proteomes" id="UP000054558"/>
    </source>
</evidence>
<organism evidence="4 5">
    <name type="scientific">Klebsormidium nitens</name>
    <name type="common">Green alga</name>
    <name type="synonym">Ulothrix nitens</name>
    <dbReference type="NCBI Taxonomy" id="105231"/>
    <lineage>
        <taxon>Eukaryota</taxon>
        <taxon>Viridiplantae</taxon>
        <taxon>Streptophyta</taxon>
        <taxon>Klebsormidiophyceae</taxon>
        <taxon>Klebsormidiales</taxon>
        <taxon>Klebsormidiaceae</taxon>
        <taxon>Klebsormidium</taxon>
    </lineage>
</organism>
<feature type="region of interest" description="Disordered" evidence="2">
    <location>
        <begin position="143"/>
        <end position="208"/>
    </location>
</feature>
<comment type="similarity">
    <text evidence="1">Belongs to the peptidase C85 family.</text>
</comment>
<dbReference type="OrthoDB" id="415023at2759"/>
<proteinExistence type="inferred from homology"/>
<evidence type="ECO:0000313" key="4">
    <source>
        <dbReference type="EMBL" id="GAQ80112.1"/>
    </source>
</evidence>
<dbReference type="GO" id="GO:0004843">
    <property type="term" value="F:cysteine-type deubiquitinase activity"/>
    <property type="evidence" value="ECO:0000318"/>
    <property type="project" value="GO_Central"/>
</dbReference>
<dbReference type="SUPFAM" id="SSF54001">
    <property type="entry name" value="Cysteine proteinases"/>
    <property type="match status" value="1"/>
</dbReference>
<dbReference type="PANTHER" id="PTHR12419:SF7">
    <property type="entry name" value="OTU DOMAIN-CONTAINING PROTEIN 3"/>
    <property type="match status" value="1"/>
</dbReference>
<evidence type="ECO:0000256" key="1">
    <source>
        <dbReference type="ARBA" id="ARBA00010407"/>
    </source>
</evidence>
<dbReference type="PROSITE" id="PS50802">
    <property type="entry name" value="OTU"/>
    <property type="match status" value="1"/>
</dbReference>
<dbReference type="STRING" id="105231.A0A1Y1HQP4"/>
<evidence type="ECO:0000259" key="3">
    <source>
        <dbReference type="PROSITE" id="PS50802"/>
    </source>
</evidence>